<name>A0ABR1XBR8_9PEZI</name>
<organism evidence="1 2">
    <name type="scientific">Apiospora hydei</name>
    <dbReference type="NCBI Taxonomy" id="1337664"/>
    <lineage>
        <taxon>Eukaryota</taxon>
        <taxon>Fungi</taxon>
        <taxon>Dikarya</taxon>
        <taxon>Ascomycota</taxon>
        <taxon>Pezizomycotina</taxon>
        <taxon>Sordariomycetes</taxon>
        <taxon>Xylariomycetidae</taxon>
        <taxon>Amphisphaeriales</taxon>
        <taxon>Apiosporaceae</taxon>
        <taxon>Apiospora</taxon>
    </lineage>
</organism>
<dbReference type="GeneID" id="92038098"/>
<reference evidence="1 2" key="1">
    <citation type="submission" date="2023-01" db="EMBL/GenBank/DDBJ databases">
        <title>Analysis of 21 Apiospora genomes using comparative genomics revels a genus with tremendous synthesis potential of carbohydrate active enzymes and secondary metabolites.</title>
        <authorList>
            <person name="Sorensen T."/>
        </authorList>
    </citation>
    <scope>NUCLEOTIDE SEQUENCE [LARGE SCALE GENOMIC DNA]</scope>
    <source>
        <strain evidence="1 2">CBS 114990</strain>
    </source>
</reference>
<protein>
    <submittedName>
        <fullName evidence="1">Uncharacterized protein</fullName>
    </submittedName>
</protein>
<evidence type="ECO:0000313" key="2">
    <source>
        <dbReference type="Proteomes" id="UP001433268"/>
    </source>
</evidence>
<sequence>MAQAPSRDSYNRQSLTNGVNDAVKAVTVCLRIALHMSTTVASANMTAPVAQYISTMRDLRTSGNSASY</sequence>
<proteinExistence type="predicted"/>
<dbReference type="Proteomes" id="UP001433268">
    <property type="component" value="Unassembled WGS sequence"/>
</dbReference>
<evidence type="ECO:0000313" key="1">
    <source>
        <dbReference type="EMBL" id="KAK8094038.1"/>
    </source>
</evidence>
<dbReference type="EMBL" id="JAQQWN010000002">
    <property type="protein sequence ID" value="KAK8094038.1"/>
    <property type="molecule type" value="Genomic_DNA"/>
</dbReference>
<dbReference type="RefSeq" id="XP_066674811.1">
    <property type="nucleotide sequence ID" value="XM_066805038.1"/>
</dbReference>
<comment type="caution">
    <text evidence="1">The sequence shown here is derived from an EMBL/GenBank/DDBJ whole genome shotgun (WGS) entry which is preliminary data.</text>
</comment>
<gene>
    <name evidence="1" type="ORF">PG997_000723</name>
</gene>
<accession>A0ABR1XBR8</accession>
<keyword evidence="2" id="KW-1185">Reference proteome</keyword>